<dbReference type="InterPro" id="IPR034291">
    <property type="entry name" value="TMP_synthase"/>
</dbReference>
<feature type="binding site" evidence="9">
    <location>
        <position position="173"/>
    </location>
    <ligand>
        <name>2-[(2R,5Z)-2-carboxy-4-methylthiazol-5(2H)-ylidene]ethyl phosphate</name>
        <dbReference type="ChEBI" id="CHEBI:62899"/>
    </ligand>
</feature>
<evidence type="ECO:0000256" key="3">
    <source>
        <dbReference type="ARBA" id="ARBA00022723"/>
    </source>
</evidence>
<evidence type="ECO:0000256" key="10">
    <source>
        <dbReference type="RuleBase" id="RU003826"/>
    </source>
</evidence>
<dbReference type="STRING" id="119000.SAMN05661010_01920"/>
<evidence type="ECO:0000256" key="6">
    <source>
        <dbReference type="ARBA" id="ARBA00047334"/>
    </source>
</evidence>
<feature type="domain" description="Thiamine phosphate synthase/TenI" evidence="12">
    <location>
        <begin position="10"/>
        <end position="196"/>
    </location>
</feature>
<dbReference type="Pfam" id="PF02581">
    <property type="entry name" value="TMP-TENI"/>
    <property type="match status" value="1"/>
</dbReference>
<keyword evidence="14" id="KW-1185">Reference proteome</keyword>
<comment type="catalytic activity">
    <reaction evidence="8 9 10">
        <text>2-[(2R,5Z)-2-carboxy-4-methylthiazol-5(2H)-ylidene]ethyl phosphate + 4-amino-2-methyl-5-(diphosphooxymethyl)pyrimidine + 2 H(+) = thiamine phosphate + CO2 + diphosphate</text>
        <dbReference type="Rhea" id="RHEA:47844"/>
        <dbReference type="ChEBI" id="CHEBI:15378"/>
        <dbReference type="ChEBI" id="CHEBI:16526"/>
        <dbReference type="ChEBI" id="CHEBI:33019"/>
        <dbReference type="ChEBI" id="CHEBI:37575"/>
        <dbReference type="ChEBI" id="CHEBI:57841"/>
        <dbReference type="ChEBI" id="CHEBI:62899"/>
        <dbReference type="EC" id="2.5.1.3"/>
    </reaction>
</comment>
<comment type="caution">
    <text evidence="9">Lacks conserved residue(s) required for the propagation of feature annotation.</text>
</comment>
<feature type="binding site" evidence="9">
    <location>
        <position position="73"/>
    </location>
    <ligand>
        <name>4-amino-2-methyl-5-(diphosphooxymethyl)pyrimidine</name>
        <dbReference type="ChEBI" id="CHEBI:57841"/>
    </ligand>
</feature>
<dbReference type="NCBIfam" id="TIGR00693">
    <property type="entry name" value="thiE"/>
    <property type="match status" value="1"/>
</dbReference>
<dbReference type="PANTHER" id="PTHR20857">
    <property type="entry name" value="THIAMINE-PHOSPHATE PYROPHOSPHORYLASE"/>
    <property type="match status" value="1"/>
</dbReference>
<evidence type="ECO:0000256" key="9">
    <source>
        <dbReference type="HAMAP-Rule" id="MF_00097"/>
    </source>
</evidence>
<dbReference type="EMBL" id="FNGI01000004">
    <property type="protein sequence ID" value="SDL53531.1"/>
    <property type="molecule type" value="Genomic_DNA"/>
</dbReference>
<organism evidence="13 14">
    <name type="scientific">Modicisalibacter muralis</name>
    <dbReference type="NCBI Taxonomy" id="119000"/>
    <lineage>
        <taxon>Bacteria</taxon>
        <taxon>Pseudomonadati</taxon>
        <taxon>Pseudomonadota</taxon>
        <taxon>Gammaproteobacteria</taxon>
        <taxon>Oceanospirillales</taxon>
        <taxon>Halomonadaceae</taxon>
        <taxon>Modicisalibacter</taxon>
    </lineage>
</organism>
<proteinExistence type="inferred from homology"/>
<evidence type="ECO:0000256" key="8">
    <source>
        <dbReference type="ARBA" id="ARBA00047883"/>
    </source>
</evidence>
<feature type="binding site" evidence="9">
    <location>
        <begin position="41"/>
        <end position="45"/>
    </location>
    <ligand>
        <name>4-amino-2-methyl-5-(diphosphooxymethyl)pyrimidine</name>
        <dbReference type="ChEBI" id="CHEBI:57841"/>
    </ligand>
</feature>
<dbReference type="HAMAP" id="MF_00097">
    <property type="entry name" value="TMP_synthase"/>
    <property type="match status" value="1"/>
</dbReference>
<dbReference type="InterPro" id="IPR022998">
    <property type="entry name" value="ThiamineP_synth_TenI"/>
</dbReference>
<comment type="pathway">
    <text evidence="1 9 11">Cofactor biosynthesis; thiamine diphosphate biosynthesis; thiamine phosphate from 4-amino-2-methyl-5-diphosphomethylpyrimidine and 4-methyl-5-(2-phosphoethyl)-thiazole: step 1/1.</text>
</comment>
<dbReference type="Gene3D" id="3.20.20.70">
    <property type="entry name" value="Aldolase class I"/>
    <property type="match status" value="1"/>
</dbReference>
<feature type="binding site" evidence="9">
    <location>
        <position position="117"/>
    </location>
    <ligand>
        <name>4-amino-2-methyl-5-(diphosphooxymethyl)pyrimidine</name>
        <dbReference type="ChEBI" id="CHEBI:57841"/>
    </ligand>
</feature>
<feature type="binding site" evidence="9">
    <location>
        <position position="98"/>
    </location>
    <ligand>
        <name>Mg(2+)</name>
        <dbReference type="ChEBI" id="CHEBI:18420"/>
    </ligand>
</feature>
<evidence type="ECO:0000313" key="14">
    <source>
        <dbReference type="Proteomes" id="UP000198654"/>
    </source>
</evidence>
<comment type="similarity">
    <text evidence="9 10">Belongs to the thiamine-phosphate synthase family.</text>
</comment>
<reference evidence="13 14" key="1">
    <citation type="submission" date="2016-10" db="EMBL/GenBank/DDBJ databases">
        <authorList>
            <person name="de Groot N.N."/>
        </authorList>
    </citation>
    <scope>NUCLEOTIDE SEQUENCE [LARGE SCALE GENOMIC DNA]</scope>
    <source>
        <strain evidence="13 14">DSM 14789</strain>
    </source>
</reference>
<dbReference type="UniPathway" id="UPA00060">
    <property type="reaction ID" value="UER00141"/>
</dbReference>
<dbReference type="RefSeq" id="WP_089727900.1">
    <property type="nucleotide sequence ID" value="NZ_FNGI01000004.1"/>
</dbReference>
<keyword evidence="3 9" id="KW-0479">Metal-binding</keyword>
<sequence>MSANDWTRGIYAITDAVLLPDDAQLLGACEAALRGGLALLQYRDKSTDDVRRWRQARALAALCTEHGVPLIVNDDLALVRRLRVEGFNDVGLHLGQRDGSLREARERLGPDAIIGATCHARLDFAARAAADGASYLAFGRFFVSRTKPEAPPASLELLARAGRFGLPRVAIGGIDSDNASTAHAAGAELLAMVHAVFGGKDPEACVRELNLCLKRHAAKFIHRI</sequence>
<keyword evidence="2 9" id="KW-0808">Transferase</keyword>
<dbReference type="CDD" id="cd00564">
    <property type="entry name" value="TMP_TenI"/>
    <property type="match status" value="1"/>
</dbReference>
<evidence type="ECO:0000259" key="12">
    <source>
        <dbReference type="Pfam" id="PF02581"/>
    </source>
</evidence>
<dbReference type="InterPro" id="IPR013785">
    <property type="entry name" value="Aldolase_TIM"/>
</dbReference>
<dbReference type="PANTHER" id="PTHR20857:SF15">
    <property type="entry name" value="THIAMINE-PHOSPHATE SYNTHASE"/>
    <property type="match status" value="1"/>
</dbReference>
<dbReference type="GO" id="GO:0004789">
    <property type="term" value="F:thiamine-phosphate diphosphorylase activity"/>
    <property type="evidence" value="ECO:0007669"/>
    <property type="project" value="UniProtKB-UniRule"/>
</dbReference>
<dbReference type="AlphaFoldDB" id="A0A1G9KUZ3"/>
<feature type="binding site" evidence="9">
    <location>
        <position position="74"/>
    </location>
    <ligand>
        <name>Mg(2+)</name>
        <dbReference type="ChEBI" id="CHEBI:18420"/>
    </ligand>
</feature>
<evidence type="ECO:0000256" key="11">
    <source>
        <dbReference type="RuleBase" id="RU004253"/>
    </source>
</evidence>
<protein>
    <recommendedName>
        <fullName evidence="9">Thiamine-phosphate synthase</fullName>
        <shortName evidence="9">TP synthase</shortName>
        <shortName evidence="9">TPS</shortName>
        <ecNumber evidence="9">2.5.1.3</ecNumber>
    </recommendedName>
    <alternativeName>
        <fullName evidence="9">Thiamine-phosphate pyrophosphorylase</fullName>
        <shortName evidence="9">TMP pyrophosphorylase</shortName>
        <shortName evidence="9">TMP-PPase</shortName>
    </alternativeName>
</protein>
<dbReference type="GO" id="GO:0009228">
    <property type="term" value="P:thiamine biosynthetic process"/>
    <property type="evidence" value="ECO:0007669"/>
    <property type="project" value="UniProtKB-KW"/>
</dbReference>
<dbReference type="OrthoDB" id="9789949at2"/>
<dbReference type="SUPFAM" id="SSF51391">
    <property type="entry name" value="Thiamin phosphate synthase"/>
    <property type="match status" value="1"/>
</dbReference>
<comment type="catalytic activity">
    <reaction evidence="6 9 10">
        <text>4-methyl-5-(2-phosphooxyethyl)-thiazole + 4-amino-2-methyl-5-(diphosphooxymethyl)pyrimidine + H(+) = thiamine phosphate + diphosphate</text>
        <dbReference type="Rhea" id="RHEA:22328"/>
        <dbReference type="ChEBI" id="CHEBI:15378"/>
        <dbReference type="ChEBI" id="CHEBI:33019"/>
        <dbReference type="ChEBI" id="CHEBI:37575"/>
        <dbReference type="ChEBI" id="CHEBI:57841"/>
        <dbReference type="ChEBI" id="CHEBI:58296"/>
        <dbReference type="EC" id="2.5.1.3"/>
    </reaction>
</comment>
<feature type="binding site" evidence="9">
    <location>
        <begin position="144"/>
        <end position="146"/>
    </location>
    <ligand>
        <name>2-[(2R,5Z)-2-carboxy-4-methylthiazol-5(2H)-ylidene]ethyl phosphate</name>
        <dbReference type="ChEBI" id="CHEBI:62899"/>
    </ligand>
</feature>
<dbReference type="Proteomes" id="UP000198654">
    <property type="component" value="Unassembled WGS sequence"/>
</dbReference>
<dbReference type="GO" id="GO:0005737">
    <property type="term" value="C:cytoplasm"/>
    <property type="evidence" value="ECO:0007669"/>
    <property type="project" value="TreeGrafter"/>
</dbReference>
<evidence type="ECO:0000256" key="1">
    <source>
        <dbReference type="ARBA" id="ARBA00005165"/>
    </source>
</evidence>
<keyword evidence="5 9" id="KW-0784">Thiamine biosynthesis</keyword>
<evidence type="ECO:0000313" key="13">
    <source>
        <dbReference type="EMBL" id="SDL53531.1"/>
    </source>
</evidence>
<comment type="cofactor">
    <cofactor evidence="9">
        <name>Mg(2+)</name>
        <dbReference type="ChEBI" id="CHEBI:18420"/>
    </cofactor>
    <text evidence="9">Binds 1 Mg(2+) ion per subunit.</text>
</comment>
<evidence type="ECO:0000256" key="2">
    <source>
        <dbReference type="ARBA" id="ARBA00022679"/>
    </source>
</evidence>
<accession>A0A1G9KUZ3</accession>
<evidence type="ECO:0000256" key="5">
    <source>
        <dbReference type="ARBA" id="ARBA00022977"/>
    </source>
</evidence>
<comment type="catalytic activity">
    <reaction evidence="7 9 10">
        <text>2-(2-carboxy-4-methylthiazol-5-yl)ethyl phosphate + 4-amino-2-methyl-5-(diphosphooxymethyl)pyrimidine + 2 H(+) = thiamine phosphate + CO2 + diphosphate</text>
        <dbReference type="Rhea" id="RHEA:47848"/>
        <dbReference type="ChEBI" id="CHEBI:15378"/>
        <dbReference type="ChEBI" id="CHEBI:16526"/>
        <dbReference type="ChEBI" id="CHEBI:33019"/>
        <dbReference type="ChEBI" id="CHEBI:37575"/>
        <dbReference type="ChEBI" id="CHEBI:57841"/>
        <dbReference type="ChEBI" id="CHEBI:62890"/>
        <dbReference type="EC" id="2.5.1.3"/>
    </reaction>
</comment>
<dbReference type="GO" id="GO:0000287">
    <property type="term" value="F:magnesium ion binding"/>
    <property type="evidence" value="ECO:0007669"/>
    <property type="project" value="UniProtKB-UniRule"/>
</dbReference>
<dbReference type="GO" id="GO:0009229">
    <property type="term" value="P:thiamine diphosphate biosynthetic process"/>
    <property type="evidence" value="ECO:0007669"/>
    <property type="project" value="UniProtKB-UniRule"/>
</dbReference>
<evidence type="ECO:0000256" key="7">
    <source>
        <dbReference type="ARBA" id="ARBA00047851"/>
    </source>
</evidence>
<feature type="binding site" evidence="9">
    <location>
        <position position="147"/>
    </location>
    <ligand>
        <name>4-amino-2-methyl-5-(diphosphooxymethyl)pyrimidine</name>
        <dbReference type="ChEBI" id="CHEBI:57841"/>
    </ligand>
</feature>
<dbReference type="EC" id="2.5.1.3" evidence="9"/>
<dbReference type="InterPro" id="IPR036206">
    <property type="entry name" value="ThiamineP_synth_sf"/>
</dbReference>
<name>A0A1G9KUZ3_9GAMM</name>
<evidence type="ECO:0000256" key="4">
    <source>
        <dbReference type="ARBA" id="ARBA00022842"/>
    </source>
</evidence>
<keyword evidence="4 9" id="KW-0460">Magnesium</keyword>
<comment type="function">
    <text evidence="9">Condenses 4-methyl-5-(beta-hydroxyethyl)thiazole monophosphate (THZ-P) and 2-methyl-4-amino-5-hydroxymethyl pyrimidine pyrophosphate (HMP-PP) to form thiamine monophosphate (TMP).</text>
</comment>
<gene>
    <name evidence="9" type="primary">thiE</name>
    <name evidence="13" type="ORF">SAMN05661010_01920</name>
</gene>